<evidence type="ECO:0000256" key="2">
    <source>
        <dbReference type="ARBA" id="ARBA00022448"/>
    </source>
</evidence>
<dbReference type="Gene3D" id="3.40.50.2300">
    <property type="match status" value="2"/>
</dbReference>
<proteinExistence type="inferred from homology"/>
<evidence type="ECO:0000256" key="5">
    <source>
        <dbReference type="SAM" id="SignalP"/>
    </source>
</evidence>
<evidence type="ECO:0000313" key="8">
    <source>
        <dbReference type="Proteomes" id="UP000487350"/>
    </source>
</evidence>
<keyword evidence="3 5" id="KW-0732">Signal</keyword>
<evidence type="ECO:0000256" key="3">
    <source>
        <dbReference type="ARBA" id="ARBA00022729"/>
    </source>
</evidence>
<dbReference type="InterPro" id="IPR028081">
    <property type="entry name" value="Leu-bd"/>
</dbReference>
<dbReference type="Proteomes" id="UP000487350">
    <property type="component" value="Unassembled WGS sequence"/>
</dbReference>
<comment type="caution">
    <text evidence="7">The sequence shown here is derived from an EMBL/GenBank/DDBJ whole genome shotgun (WGS) entry which is preliminary data.</text>
</comment>
<protein>
    <submittedName>
        <fullName evidence="7">ABC transporter substrate-binding protein</fullName>
    </submittedName>
</protein>
<dbReference type="InterPro" id="IPR028082">
    <property type="entry name" value="Peripla_BP_I"/>
</dbReference>
<organism evidence="7 8">
    <name type="scientific">Caenimonas koreensis DSM 17982</name>
    <dbReference type="NCBI Taxonomy" id="1121255"/>
    <lineage>
        <taxon>Bacteria</taxon>
        <taxon>Pseudomonadati</taxon>
        <taxon>Pseudomonadota</taxon>
        <taxon>Betaproteobacteria</taxon>
        <taxon>Burkholderiales</taxon>
        <taxon>Comamonadaceae</taxon>
        <taxon>Caenimonas</taxon>
    </lineage>
</organism>
<keyword evidence="2" id="KW-0813">Transport</keyword>
<feature type="domain" description="Leucine-binding protein" evidence="6">
    <location>
        <begin position="51"/>
        <end position="372"/>
    </location>
</feature>
<dbReference type="AlphaFoldDB" id="A0A844ARZ7"/>
<evidence type="ECO:0000256" key="4">
    <source>
        <dbReference type="ARBA" id="ARBA00022970"/>
    </source>
</evidence>
<feature type="signal peptide" evidence="5">
    <location>
        <begin position="1"/>
        <end position="26"/>
    </location>
</feature>
<dbReference type="PANTHER" id="PTHR30483:SF6">
    <property type="entry name" value="PERIPLASMIC BINDING PROTEIN OF ABC TRANSPORTER FOR NATURAL AMINO ACIDS"/>
    <property type="match status" value="1"/>
</dbReference>
<reference evidence="7 8" key="1">
    <citation type="submission" date="2019-11" db="EMBL/GenBank/DDBJ databases">
        <title>Caenimonas koreensis gen. nov., sp. nov., isolated from activated sludge.</title>
        <authorList>
            <person name="Seung H.R."/>
        </authorList>
    </citation>
    <scope>NUCLEOTIDE SEQUENCE [LARGE SCALE GENOMIC DNA]</scope>
    <source>
        <strain evidence="7 8">EMB320</strain>
    </source>
</reference>
<dbReference type="EMBL" id="WJBU01000006">
    <property type="protein sequence ID" value="MRD47055.1"/>
    <property type="molecule type" value="Genomic_DNA"/>
</dbReference>
<name>A0A844ARZ7_9BURK</name>
<evidence type="ECO:0000256" key="1">
    <source>
        <dbReference type="ARBA" id="ARBA00010062"/>
    </source>
</evidence>
<dbReference type="PRINTS" id="PR00337">
    <property type="entry name" value="LEUILEVALBP"/>
</dbReference>
<sequence length="421" mass="44884">MTNTHTNSLRSVLLQGLRFNRYIAHAAVALLFCTAALAQQAVTTLPPPPALKLGLIGPMTGGSADFGETMRNGVELALDEINAVGGYLGRRIELVIKDDKADPAVGKKMSEELVNGDKVFATIGFCNTGVAIASIPIFQAAKSPLLVPCAAGSPVTKVVPPAESYVFRVSPSEEIKAPFLVGQILERGLTKVAIFADETPYGQSGQADVERALSARGIKPVYTAKFPLGVQSLVPQMEQARAAGANVIVAYTVGPENAVIAKSRAAAKWQVPIAGPWTLSFPNFLKAAGPDAEGTLMVQTFIAQPTNERRAAFLAAYRRKFGSRLPVPMAGAQAYDATYLLVFALFSIKNGNLDGPSIKASLENQQRVFYGVVSTYDKPFSVQSKDAVTPNMLVMGQVKGGVVVFANPEDARRSLFVQRKQ</sequence>
<dbReference type="GO" id="GO:0006865">
    <property type="term" value="P:amino acid transport"/>
    <property type="evidence" value="ECO:0007669"/>
    <property type="project" value="UniProtKB-KW"/>
</dbReference>
<dbReference type="CDD" id="cd06335">
    <property type="entry name" value="PBP1_ABC_ligand_binding-like"/>
    <property type="match status" value="1"/>
</dbReference>
<keyword evidence="4" id="KW-0029">Amino-acid transport</keyword>
<comment type="similarity">
    <text evidence="1">Belongs to the leucine-binding protein family.</text>
</comment>
<dbReference type="SUPFAM" id="SSF53822">
    <property type="entry name" value="Periplasmic binding protein-like I"/>
    <property type="match status" value="1"/>
</dbReference>
<keyword evidence="8" id="KW-1185">Reference proteome</keyword>
<dbReference type="OrthoDB" id="9794826at2"/>
<dbReference type="PANTHER" id="PTHR30483">
    <property type="entry name" value="LEUCINE-SPECIFIC-BINDING PROTEIN"/>
    <property type="match status" value="1"/>
</dbReference>
<accession>A0A844ARZ7</accession>
<dbReference type="RefSeq" id="WP_153584396.1">
    <property type="nucleotide sequence ID" value="NZ_WJBU01000006.1"/>
</dbReference>
<gene>
    <name evidence="7" type="ORF">GHT07_07180</name>
</gene>
<dbReference type="InterPro" id="IPR051010">
    <property type="entry name" value="BCAA_transport"/>
</dbReference>
<dbReference type="Pfam" id="PF13458">
    <property type="entry name" value="Peripla_BP_6"/>
    <property type="match status" value="1"/>
</dbReference>
<feature type="chain" id="PRO_5032941397" evidence="5">
    <location>
        <begin position="27"/>
        <end position="421"/>
    </location>
</feature>
<evidence type="ECO:0000313" key="7">
    <source>
        <dbReference type="EMBL" id="MRD47055.1"/>
    </source>
</evidence>
<dbReference type="InterPro" id="IPR000709">
    <property type="entry name" value="Leu_Ile_Val-bd"/>
</dbReference>
<evidence type="ECO:0000259" key="6">
    <source>
        <dbReference type="Pfam" id="PF13458"/>
    </source>
</evidence>